<dbReference type="KEGG" id="hjo:AY555_04505"/>
<dbReference type="EMBL" id="CP014525">
    <property type="protein sequence ID" value="AMW34564.1"/>
    <property type="molecule type" value="Genomic_DNA"/>
</dbReference>
<evidence type="ECO:0008006" key="4">
    <source>
        <dbReference type="Google" id="ProtNLM"/>
    </source>
</evidence>
<dbReference type="AlphaFoldDB" id="A0A143DDF1"/>
<protein>
    <recommendedName>
        <fullName evidence="4">HTH cro/C1-type domain-containing protein</fullName>
    </recommendedName>
</protein>
<accession>A0A143DDF1</accession>
<dbReference type="Proteomes" id="UP000076066">
    <property type="component" value="Chromosome"/>
</dbReference>
<dbReference type="Gene3D" id="1.10.260.40">
    <property type="entry name" value="lambda repressor-like DNA-binding domains"/>
    <property type="match status" value="1"/>
</dbReference>
<sequence length="71" mass="7588">MTEAQLRAIHFMEQAVGVAGSQSALSRKIAMGQGSISRALKIGRVSPRMAVRIHQALGFDLDEVLAVALAR</sequence>
<gene>
    <name evidence="1" type="ORF">AY555_02880</name>
    <name evidence="2" type="ORF">AY555_04505</name>
</gene>
<dbReference type="KEGG" id="hjo:AY555_02880"/>
<keyword evidence="3" id="KW-1185">Reference proteome</keyword>
<organism evidence="1 3">
    <name type="scientific">Haematospirillum jordaniae</name>
    <dbReference type="NCBI Taxonomy" id="1549855"/>
    <lineage>
        <taxon>Bacteria</taxon>
        <taxon>Pseudomonadati</taxon>
        <taxon>Pseudomonadota</taxon>
        <taxon>Alphaproteobacteria</taxon>
        <taxon>Rhodospirillales</taxon>
        <taxon>Novispirillaceae</taxon>
        <taxon>Haematospirillum</taxon>
    </lineage>
</organism>
<dbReference type="RefSeq" id="WP_066133209.1">
    <property type="nucleotide sequence ID" value="NZ_CP014525.1"/>
</dbReference>
<evidence type="ECO:0000313" key="2">
    <source>
        <dbReference type="EMBL" id="AMW34564.1"/>
    </source>
</evidence>
<evidence type="ECO:0000313" key="1">
    <source>
        <dbReference type="EMBL" id="AMW34303.1"/>
    </source>
</evidence>
<dbReference type="InterPro" id="IPR010982">
    <property type="entry name" value="Lambda_DNA-bd_dom_sf"/>
</dbReference>
<dbReference type="STRING" id="1549855.AY555_02880"/>
<dbReference type="EMBL" id="CP014525">
    <property type="protein sequence ID" value="AMW34303.1"/>
    <property type="molecule type" value="Genomic_DNA"/>
</dbReference>
<dbReference type="GeneID" id="53316412"/>
<dbReference type="GO" id="GO:0003677">
    <property type="term" value="F:DNA binding"/>
    <property type="evidence" value="ECO:0007669"/>
    <property type="project" value="InterPro"/>
</dbReference>
<evidence type="ECO:0000313" key="3">
    <source>
        <dbReference type="Proteomes" id="UP000076066"/>
    </source>
</evidence>
<reference evidence="1 3" key="1">
    <citation type="submission" date="2016-02" db="EMBL/GenBank/DDBJ databases">
        <title>Complete Genome of H5569, the type strain of the newly described species Haematospirillium jordaniae.</title>
        <authorList>
            <person name="Nicholson A.C."/>
            <person name="Humrighouse B.W."/>
            <person name="Loparov V."/>
            <person name="McQuiston J.R."/>
        </authorList>
    </citation>
    <scope>NUCLEOTIDE SEQUENCE [LARGE SCALE GENOMIC DNA]</scope>
    <source>
        <strain evidence="1 3">H5569</strain>
    </source>
</reference>
<proteinExistence type="predicted"/>
<name>A0A143DDF1_9PROT</name>